<name>A0A4P9Y7Y1_9FUNG</name>
<dbReference type="EMBL" id="KZ987893">
    <property type="protein sequence ID" value="RKP14060.1"/>
    <property type="molecule type" value="Genomic_DNA"/>
</dbReference>
<dbReference type="SUPFAM" id="SSF56112">
    <property type="entry name" value="Protein kinase-like (PK-like)"/>
    <property type="match status" value="1"/>
</dbReference>
<dbReference type="PANTHER" id="PTHR24346">
    <property type="entry name" value="MAP/MICROTUBULE AFFINITY-REGULATING KINASE"/>
    <property type="match status" value="1"/>
</dbReference>
<dbReference type="PANTHER" id="PTHR24346:SF30">
    <property type="entry name" value="MATERNAL EMBRYONIC LEUCINE ZIPPER KINASE"/>
    <property type="match status" value="1"/>
</dbReference>
<dbReference type="Gene3D" id="1.10.510.10">
    <property type="entry name" value="Transferase(Phosphotransferase) domain 1"/>
    <property type="match status" value="1"/>
</dbReference>
<evidence type="ECO:0000256" key="3">
    <source>
        <dbReference type="PROSITE-ProRule" id="PRU10141"/>
    </source>
</evidence>
<keyword evidence="6" id="KW-0418">Kinase</keyword>
<feature type="non-terminal residue" evidence="6">
    <location>
        <position position="255"/>
    </location>
</feature>
<dbReference type="FunFam" id="1.10.510.10:FF:000571">
    <property type="entry name" value="Maternal embryonic leucine zipper kinase"/>
    <property type="match status" value="1"/>
</dbReference>
<dbReference type="CDD" id="cd14003">
    <property type="entry name" value="STKc_AMPK-like"/>
    <property type="match status" value="1"/>
</dbReference>
<dbReference type="PROSITE" id="PS00108">
    <property type="entry name" value="PROTEIN_KINASE_ST"/>
    <property type="match status" value="1"/>
</dbReference>
<dbReference type="Proteomes" id="UP000267251">
    <property type="component" value="Unassembled WGS sequence"/>
</dbReference>
<evidence type="ECO:0000313" key="6">
    <source>
        <dbReference type="EMBL" id="RKP14060.1"/>
    </source>
</evidence>
<dbReference type="GO" id="GO:0035556">
    <property type="term" value="P:intracellular signal transduction"/>
    <property type="evidence" value="ECO:0007669"/>
    <property type="project" value="TreeGrafter"/>
</dbReference>
<dbReference type="SMART" id="SM00220">
    <property type="entry name" value="S_TKc"/>
    <property type="match status" value="1"/>
</dbReference>
<keyword evidence="2 3" id="KW-0067">ATP-binding</keyword>
<dbReference type="InterPro" id="IPR017441">
    <property type="entry name" value="Protein_kinase_ATP_BS"/>
</dbReference>
<reference evidence="7" key="1">
    <citation type="journal article" date="2018" name="Nat. Microbiol.">
        <title>Leveraging single-cell genomics to expand the fungal tree of life.</title>
        <authorList>
            <person name="Ahrendt S.R."/>
            <person name="Quandt C.A."/>
            <person name="Ciobanu D."/>
            <person name="Clum A."/>
            <person name="Salamov A."/>
            <person name="Andreopoulos B."/>
            <person name="Cheng J.F."/>
            <person name="Woyke T."/>
            <person name="Pelin A."/>
            <person name="Henrissat B."/>
            <person name="Reynolds N.K."/>
            <person name="Benny G.L."/>
            <person name="Smith M.E."/>
            <person name="James T.Y."/>
            <person name="Grigoriev I.V."/>
        </authorList>
    </citation>
    <scope>NUCLEOTIDE SEQUENCE [LARGE SCALE GENOMIC DNA]</scope>
</reference>
<dbReference type="PROSITE" id="PS00107">
    <property type="entry name" value="PROTEIN_KINASE_ATP"/>
    <property type="match status" value="1"/>
</dbReference>
<evidence type="ECO:0000256" key="2">
    <source>
        <dbReference type="ARBA" id="ARBA00022840"/>
    </source>
</evidence>
<feature type="binding site" evidence="3">
    <location>
        <position position="33"/>
    </location>
    <ligand>
        <name>ATP</name>
        <dbReference type="ChEBI" id="CHEBI:30616"/>
    </ligand>
</feature>
<dbReference type="PIRSF" id="PIRSF000654">
    <property type="entry name" value="Integrin-linked_kinase"/>
    <property type="match status" value="1"/>
</dbReference>
<dbReference type="PROSITE" id="PS50011">
    <property type="entry name" value="PROTEIN_KINASE_DOM"/>
    <property type="match status" value="1"/>
</dbReference>
<feature type="domain" description="Protein kinase" evidence="5">
    <location>
        <begin position="4"/>
        <end position="250"/>
    </location>
</feature>
<dbReference type="GO" id="GO:0005737">
    <property type="term" value="C:cytoplasm"/>
    <property type="evidence" value="ECO:0007669"/>
    <property type="project" value="TreeGrafter"/>
</dbReference>
<sequence length="255" mass="29087">IGNYMLGETLGDGTYGKVKVAYHRLIGARVAMKMVDKSHAVNLVREVEHWRRLNHPRIARLHELIVTESKIYLAMELASRGELLDWLTREGRAPEALARHWFRQTLSAVSYLHHRNLVHRDLKLENILLDDQLNVKLVDFGFAREWDSLRMLHTYCGSVAYAAPEMIAGKSYKGPEVDVWSMGVILYTLLCGSLPFDDDEAVELQSLILRGKYEVPEDLGDVVTGLIDRCLRVKPKERLDVDGIDAHAWLASTER</sequence>
<evidence type="ECO:0000256" key="1">
    <source>
        <dbReference type="ARBA" id="ARBA00022741"/>
    </source>
</evidence>
<dbReference type="OrthoDB" id="193931at2759"/>
<dbReference type="InterPro" id="IPR008271">
    <property type="entry name" value="Ser/Thr_kinase_AS"/>
</dbReference>
<dbReference type="InterPro" id="IPR000719">
    <property type="entry name" value="Prot_kinase_dom"/>
</dbReference>
<evidence type="ECO:0000256" key="4">
    <source>
        <dbReference type="RuleBase" id="RU000304"/>
    </source>
</evidence>
<keyword evidence="1 3" id="KW-0547">Nucleotide-binding</keyword>
<dbReference type="AlphaFoldDB" id="A0A4P9Y7Y1"/>
<dbReference type="InterPro" id="IPR011009">
    <property type="entry name" value="Kinase-like_dom_sf"/>
</dbReference>
<keyword evidence="4" id="KW-0723">Serine/threonine-protein kinase</keyword>
<keyword evidence="6" id="KW-0808">Transferase</keyword>
<comment type="similarity">
    <text evidence="4">Belongs to the protein kinase superfamily.</text>
</comment>
<feature type="non-terminal residue" evidence="6">
    <location>
        <position position="1"/>
    </location>
</feature>
<dbReference type="GO" id="GO:0004674">
    <property type="term" value="F:protein serine/threonine kinase activity"/>
    <property type="evidence" value="ECO:0007669"/>
    <property type="project" value="UniProtKB-KW"/>
</dbReference>
<accession>A0A4P9Y7Y1</accession>
<dbReference type="GO" id="GO:0005524">
    <property type="term" value="F:ATP binding"/>
    <property type="evidence" value="ECO:0007669"/>
    <property type="project" value="UniProtKB-UniRule"/>
</dbReference>
<protein>
    <submittedName>
        <fullName evidence="6">Kinase-like domain-containing protein</fullName>
    </submittedName>
</protein>
<proteinExistence type="inferred from homology"/>
<dbReference type="Pfam" id="PF00069">
    <property type="entry name" value="Pkinase"/>
    <property type="match status" value="1"/>
</dbReference>
<evidence type="ECO:0000259" key="5">
    <source>
        <dbReference type="PROSITE" id="PS50011"/>
    </source>
</evidence>
<gene>
    <name evidence="6" type="ORF">BJ684DRAFT_4173</name>
</gene>
<keyword evidence="7" id="KW-1185">Reference proteome</keyword>
<evidence type="ECO:0000313" key="7">
    <source>
        <dbReference type="Proteomes" id="UP000267251"/>
    </source>
</evidence>
<organism evidence="6 7">
    <name type="scientific">Piptocephalis cylindrospora</name>
    <dbReference type="NCBI Taxonomy" id="1907219"/>
    <lineage>
        <taxon>Eukaryota</taxon>
        <taxon>Fungi</taxon>
        <taxon>Fungi incertae sedis</taxon>
        <taxon>Zoopagomycota</taxon>
        <taxon>Zoopagomycotina</taxon>
        <taxon>Zoopagomycetes</taxon>
        <taxon>Zoopagales</taxon>
        <taxon>Piptocephalidaceae</taxon>
        <taxon>Piptocephalis</taxon>
    </lineage>
</organism>